<name>A0A839HV09_9BURK</name>
<protein>
    <submittedName>
        <fullName evidence="1">YaeQ family protein</fullName>
    </submittedName>
</protein>
<dbReference type="Proteomes" id="UP000586093">
    <property type="component" value="Unassembled WGS sequence"/>
</dbReference>
<dbReference type="AlphaFoldDB" id="A0A839HV09"/>
<evidence type="ECO:0000313" key="1">
    <source>
        <dbReference type="EMBL" id="MBB1162184.1"/>
    </source>
</evidence>
<evidence type="ECO:0000313" key="2">
    <source>
        <dbReference type="Proteomes" id="UP000586093"/>
    </source>
</evidence>
<reference evidence="1 2" key="1">
    <citation type="submission" date="2020-08" db="EMBL/GenBank/DDBJ databases">
        <title>Aquariorum lacteus gen. nov., sp. nov., a new member of the family Comamonadaceae, isolated from freshwater aquarium.</title>
        <authorList>
            <person name="Chun S.-J."/>
        </authorList>
    </citation>
    <scope>NUCLEOTIDE SEQUENCE [LARGE SCALE GENOMIC DNA]</scope>
    <source>
        <strain evidence="1 2">SJAQ100</strain>
    </source>
</reference>
<dbReference type="PANTHER" id="PTHR38784:SF1">
    <property type="entry name" value="SUCROSE PHOSPHORYLASE"/>
    <property type="match status" value="1"/>
</dbReference>
<organism evidence="1 2">
    <name type="scientific">Aquariibacter albus</name>
    <dbReference type="NCBI Taxonomy" id="2759899"/>
    <lineage>
        <taxon>Bacteria</taxon>
        <taxon>Pseudomonadati</taxon>
        <taxon>Pseudomonadota</taxon>
        <taxon>Betaproteobacteria</taxon>
        <taxon>Burkholderiales</taxon>
        <taxon>Sphaerotilaceae</taxon>
        <taxon>Aquariibacter</taxon>
    </lineage>
</organism>
<gene>
    <name evidence="1" type="ORF">H4F90_09335</name>
</gene>
<dbReference type="PIRSF" id="PIRSF011484">
    <property type="entry name" value="YaeQ"/>
    <property type="match status" value="1"/>
</dbReference>
<dbReference type="Gene3D" id="3.10.640.10">
    <property type="entry name" value="Restriction endonuclease-like alpha-beta roll domain"/>
    <property type="match status" value="1"/>
</dbReference>
<dbReference type="PANTHER" id="PTHR38784">
    <property type="entry name" value="SUCROSE PHOSPHORYLASE"/>
    <property type="match status" value="1"/>
</dbReference>
<dbReference type="RefSeq" id="WP_182663829.1">
    <property type="nucleotide sequence ID" value="NZ_JACIVI010000002.1"/>
</dbReference>
<dbReference type="InterPro" id="IPR009822">
    <property type="entry name" value="YaeQ"/>
</dbReference>
<dbReference type="InterPro" id="IPR011335">
    <property type="entry name" value="Restrct_endonuc-II-like"/>
</dbReference>
<dbReference type="SUPFAM" id="SSF52980">
    <property type="entry name" value="Restriction endonuclease-like"/>
    <property type="match status" value="1"/>
</dbReference>
<accession>A0A839HV09</accession>
<dbReference type="Pfam" id="PF07152">
    <property type="entry name" value="YaeQ"/>
    <property type="match status" value="1"/>
</dbReference>
<proteinExistence type="predicted"/>
<dbReference type="SMART" id="SM01322">
    <property type="entry name" value="YaeQ"/>
    <property type="match status" value="1"/>
</dbReference>
<keyword evidence="2" id="KW-1185">Reference proteome</keyword>
<dbReference type="InterPro" id="IPR038590">
    <property type="entry name" value="YaeQ_sf"/>
</dbReference>
<dbReference type="EMBL" id="JACIVI010000002">
    <property type="protein sequence ID" value="MBB1162184.1"/>
    <property type="molecule type" value="Genomic_DNA"/>
</dbReference>
<sequence>MALKSTIFKAELQIADMDRGVYASPQLTLAQHPSENEERLMVRLLAYALNTRGEADQPPLAFARGMTEMDEPDLWRKTYADEIELWIDVGLPDEKWIRKASHRSRETLVYAWGGKTPIWWAQHKGTLSRLPGLQVWELPAEQVAALAGLVARSMRLQCTVQDGQIWLGNGEQTVEILPHRLHPAP</sequence>
<comment type="caution">
    <text evidence="1">The sequence shown here is derived from an EMBL/GenBank/DDBJ whole genome shotgun (WGS) entry which is preliminary data.</text>
</comment>